<evidence type="ECO:0000256" key="1">
    <source>
        <dbReference type="SAM" id="MobiDB-lite"/>
    </source>
</evidence>
<dbReference type="EMBL" id="CP036279">
    <property type="protein sequence ID" value="QDU61751.1"/>
    <property type="molecule type" value="Genomic_DNA"/>
</dbReference>
<evidence type="ECO:0000313" key="2">
    <source>
        <dbReference type="EMBL" id="QDU61751.1"/>
    </source>
</evidence>
<gene>
    <name evidence="2" type="ORF">Pan216_26150</name>
</gene>
<dbReference type="Proteomes" id="UP000317093">
    <property type="component" value="Chromosome"/>
</dbReference>
<accession>A0A518B434</accession>
<feature type="compositionally biased region" description="Basic and acidic residues" evidence="1">
    <location>
        <begin position="70"/>
        <end position="89"/>
    </location>
</feature>
<dbReference type="KEGG" id="knv:Pan216_26150"/>
<reference evidence="2 3" key="1">
    <citation type="submission" date="2019-02" db="EMBL/GenBank/DDBJ databases">
        <title>Deep-cultivation of Planctomycetes and their phenomic and genomic characterization uncovers novel biology.</title>
        <authorList>
            <person name="Wiegand S."/>
            <person name="Jogler M."/>
            <person name="Boedeker C."/>
            <person name="Pinto D."/>
            <person name="Vollmers J."/>
            <person name="Rivas-Marin E."/>
            <person name="Kohn T."/>
            <person name="Peeters S.H."/>
            <person name="Heuer A."/>
            <person name="Rast P."/>
            <person name="Oberbeckmann S."/>
            <person name="Bunk B."/>
            <person name="Jeske O."/>
            <person name="Meyerdierks A."/>
            <person name="Storesund J.E."/>
            <person name="Kallscheuer N."/>
            <person name="Luecker S."/>
            <person name="Lage O.M."/>
            <person name="Pohl T."/>
            <person name="Merkel B.J."/>
            <person name="Hornburger P."/>
            <person name="Mueller R.-W."/>
            <person name="Bruemmer F."/>
            <person name="Labrenz M."/>
            <person name="Spormann A.M."/>
            <person name="Op den Camp H."/>
            <person name="Overmann J."/>
            <person name="Amann R."/>
            <person name="Jetten M.S.M."/>
            <person name="Mascher T."/>
            <person name="Medema M.H."/>
            <person name="Devos D.P."/>
            <person name="Kaster A.-K."/>
            <person name="Ovreas L."/>
            <person name="Rohde M."/>
            <person name="Galperin M.Y."/>
            <person name="Jogler C."/>
        </authorList>
    </citation>
    <scope>NUCLEOTIDE SEQUENCE [LARGE SCALE GENOMIC DNA]</scope>
    <source>
        <strain evidence="2 3">Pan216</strain>
    </source>
</reference>
<dbReference type="AlphaFoldDB" id="A0A518B434"/>
<protein>
    <submittedName>
        <fullName evidence="2">Uncharacterized protein</fullName>
    </submittedName>
</protein>
<name>A0A518B434_9BACT</name>
<feature type="region of interest" description="Disordered" evidence="1">
    <location>
        <begin position="63"/>
        <end position="102"/>
    </location>
</feature>
<sequence length="191" mass="21111">MRGKSCGSIVKLWVMKRGDRSSAGWLVWDPDATQVAYHCRGPASPSQSGLVFQPIRALAFQDQANFPGKRRGDEVSSPRKRSLEHESHLAGRTRSRPPTPPRDIRFRVAFPSPMSLATSCSTFAVPRPPRNRSPFRSCGIDLSTSPNLPRLPLAYQVQVCNHAATGNVTYSQTTRYKIQSHQNGAPDGEEP</sequence>
<keyword evidence="3" id="KW-1185">Reference proteome</keyword>
<organism evidence="2 3">
    <name type="scientific">Kolteria novifilia</name>
    <dbReference type="NCBI Taxonomy" id="2527975"/>
    <lineage>
        <taxon>Bacteria</taxon>
        <taxon>Pseudomonadati</taxon>
        <taxon>Planctomycetota</taxon>
        <taxon>Planctomycetia</taxon>
        <taxon>Kolteriales</taxon>
        <taxon>Kolteriaceae</taxon>
        <taxon>Kolteria</taxon>
    </lineage>
</organism>
<proteinExistence type="predicted"/>
<evidence type="ECO:0000313" key="3">
    <source>
        <dbReference type="Proteomes" id="UP000317093"/>
    </source>
</evidence>